<organism evidence="2">
    <name type="scientific">Salix viminalis</name>
    <name type="common">Common osier</name>
    <name type="synonym">Basket willow</name>
    <dbReference type="NCBI Taxonomy" id="40686"/>
    <lineage>
        <taxon>Eukaryota</taxon>
        <taxon>Viridiplantae</taxon>
        <taxon>Streptophyta</taxon>
        <taxon>Embryophyta</taxon>
        <taxon>Tracheophyta</taxon>
        <taxon>Spermatophyta</taxon>
        <taxon>Magnoliopsida</taxon>
        <taxon>eudicotyledons</taxon>
        <taxon>Gunneridae</taxon>
        <taxon>Pentapetalae</taxon>
        <taxon>rosids</taxon>
        <taxon>fabids</taxon>
        <taxon>Malpighiales</taxon>
        <taxon>Salicaceae</taxon>
        <taxon>Saliceae</taxon>
        <taxon>Salix</taxon>
    </lineage>
</organism>
<dbReference type="AlphaFoldDB" id="A0A6N2L0K9"/>
<sequence length="118" mass="12711">MIVAGWSQKKASTPCSPRQSPVENSPGKNEIPTIKTTDSGGCCRRLNDGAGKGSIASKKENQRRQPSGSELRSRYIFGPQRLLGAWCSQCRPVPAANHARPIEKADRNKLSSLAPQGP</sequence>
<protein>
    <submittedName>
        <fullName evidence="2">Uncharacterized protein</fullName>
    </submittedName>
</protein>
<evidence type="ECO:0000313" key="2">
    <source>
        <dbReference type="EMBL" id="VFU34409.1"/>
    </source>
</evidence>
<evidence type="ECO:0000256" key="1">
    <source>
        <dbReference type="SAM" id="MobiDB-lite"/>
    </source>
</evidence>
<reference evidence="2" key="1">
    <citation type="submission" date="2019-03" db="EMBL/GenBank/DDBJ databases">
        <authorList>
            <person name="Mank J."/>
            <person name="Almeida P."/>
        </authorList>
    </citation>
    <scope>NUCLEOTIDE SEQUENCE</scope>
    <source>
        <strain evidence="2">78183</strain>
    </source>
</reference>
<gene>
    <name evidence="2" type="ORF">SVIM_LOCUS164520</name>
</gene>
<accession>A0A6N2L0K9</accession>
<dbReference type="EMBL" id="CAADRP010001001">
    <property type="protein sequence ID" value="VFU34409.1"/>
    <property type="molecule type" value="Genomic_DNA"/>
</dbReference>
<feature type="region of interest" description="Disordered" evidence="1">
    <location>
        <begin position="98"/>
        <end position="118"/>
    </location>
</feature>
<proteinExistence type="predicted"/>
<feature type="compositionally biased region" description="Basic and acidic residues" evidence="1">
    <location>
        <begin position="100"/>
        <end position="109"/>
    </location>
</feature>
<feature type="compositionally biased region" description="Polar residues" evidence="1">
    <location>
        <begin position="9"/>
        <end position="27"/>
    </location>
</feature>
<feature type="region of interest" description="Disordered" evidence="1">
    <location>
        <begin position="1"/>
        <end position="73"/>
    </location>
</feature>
<name>A0A6N2L0K9_SALVM</name>